<keyword evidence="11 15" id="KW-1133">Transmembrane helix</keyword>
<dbReference type="SUPFAM" id="SSF55890">
    <property type="entry name" value="Sporulation response regulatory protein Spo0B"/>
    <property type="match status" value="1"/>
</dbReference>
<keyword evidence="8" id="KW-0547">Nucleotide-binding</keyword>
<evidence type="ECO:0000256" key="6">
    <source>
        <dbReference type="ARBA" id="ARBA00022679"/>
    </source>
</evidence>
<dbReference type="EMBL" id="BMHE01000029">
    <property type="protein sequence ID" value="GFZ95237.1"/>
    <property type="molecule type" value="Genomic_DNA"/>
</dbReference>
<dbReference type="InterPro" id="IPR029151">
    <property type="entry name" value="Sensor-like_sf"/>
</dbReference>
<protein>
    <recommendedName>
        <fullName evidence="3">histidine kinase</fullName>
        <ecNumber evidence="3">2.7.13.3</ecNumber>
    </recommendedName>
</protein>
<evidence type="ECO:0000259" key="16">
    <source>
        <dbReference type="PROSITE" id="PS50109"/>
    </source>
</evidence>
<dbReference type="InterPro" id="IPR003594">
    <property type="entry name" value="HATPase_dom"/>
</dbReference>
<comment type="subcellular location">
    <subcellularLocation>
        <location evidence="2">Cell membrane</location>
        <topology evidence="2">Multi-pass membrane protein</topology>
    </subcellularLocation>
</comment>
<keyword evidence="9 17" id="KW-0418">Kinase</keyword>
<organism evidence="17 18">
    <name type="scientific">Paenibacillus marchantiophytorum</name>
    <dbReference type="NCBI Taxonomy" id="1619310"/>
    <lineage>
        <taxon>Bacteria</taxon>
        <taxon>Bacillati</taxon>
        <taxon>Bacillota</taxon>
        <taxon>Bacilli</taxon>
        <taxon>Bacillales</taxon>
        <taxon>Paenibacillaceae</taxon>
        <taxon>Paenibacillus</taxon>
    </lineage>
</organism>
<evidence type="ECO:0000256" key="13">
    <source>
        <dbReference type="ARBA" id="ARBA00023136"/>
    </source>
</evidence>
<dbReference type="SUPFAM" id="SSF55785">
    <property type="entry name" value="PYP-like sensor domain (PAS domain)"/>
    <property type="match status" value="1"/>
</dbReference>
<comment type="catalytic activity">
    <reaction evidence="1">
        <text>ATP + protein L-histidine = ADP + protein N-phospho-L-histidine.</text>
        <dbReference type="EC" id="2.7.13.3"/>
    </reaction>
</comment>
<feature type="transmembrane region" description="Helical" evidence="15">
    <location>
        <begin position="7"/>
        <end position="30"/>
    </location>
</feature>
<dbReference type="InterPro" id="IPR013767">
    <property type="entry name" value="PAS_fold"/>
</dbReference>
<dbReference type="PANTHER" id="PTHR43547">
    <property type="entry name" value="TWO-COMPONENT HISTIDINE KINASE"/>
    <property type="match status" value="1"/>
</dbReference>
<dbReference type="InterPro" id="IPR033463">
    <property type="entry name" value="sCache_3"/>
</dbReference>
<gene>
    <name evidence="17" type="primary">citS</name>
    <name evidence="17" type="ORF">GCM10008018_46930</name>
</gene>
<keyword evidence="12" id="KW-0902">Two-component regulatory system</keyword>
<evidence type="ECO:0000256" key="5">
    <source>
        <dbReference type="ARBA" id="ARBA00022553"/>
    </source>
</evidence>
<evidence type="ECO:0000256" key="4">
    <source>
        <dbReference type="ARBA" id="ARBA00022475"/>
    </source>
</evidence>
<dbReference type="SMART" id="SM00387">
    <property type="entry name" value="HATPase_c"/>
    <property type="match status" value="1"/>
</dbReference>
<keyword evidence="13 15" id="KW-0472">Membrane</keyword>
<dbReference type="EC" id="2.7.13.3" evidence="3"/>
<feature type="region of interest" description="Disordered" evidence="14">
    <location>
        <begin position="532"/>
        <end position="554"/>
    </location>
</feature>
<dbReference type="InterPro" id="IPR016120">
    <property type="entry name" value="Sig_transdc_His_kin_SpoOB"/>
</dbReference>
<evidence type="ECO:0000256" key="1">
    <source>
        <dbReference type="ARBA" id="ARBA00000085"/>
    </source>
</evidence>
<evidence type="ECO:0000256" key="10">
    <source>
        <dbReference type="ARBA" id="ARBA00022840"/>
    </source>
</evidence>
<comment type="caution">
    <text evidence="17">The sequence shown here is derived from an EMBL/GenBank/DDBJ whole genome shotgun (WGS) entry which is preliminary data.</text>
</comment>
<dbReference type="InterPro" id="IPR035965">
    <property type="entry name" value="PAS-like_dom_sf"/>
</dbReference>
<dbReference type="InterPro" id="IPR005467">
    <property type="entry name" value="His_kinase_dom"/>
</dbReference>
<keyword evidence="18" id="KW-1185">Reference proteome</keyword>
<evidence type="ECO:0000313" key="18">
    <source>
        <dbReference type="Proteomes" id="UP000615455"/>
    </source>
</evidence>
<dbReference type="Gene3D" id="3.30.565.10">
    <property type="entry name" value="Histidine kinase-like ATPase, C-terminal domain"/>
    <property type="match status" value="1"/>
</dbReference>
<evidence type="ECO:0000256" key="2">
    <source>
        <dbReference type="ARBA" id="ARBA00004651"/>
    </source>
</evidence>
<dbReference type="Gene3D" id="1.10.287.130">
    <property type="match status" value="1"/>
</dbReference>
<dbReference type="SMART" id="SM00091">
    <property type="entry name" value="PAS"/>
    <property type="match status" value="1"/>
</dbReference>
<evidence type="ECO:0000256" key="9">
    <source>
        <dbReference type="ARBA" id="ARBA00022777"/>
    </source>
</evidence>
<dbReference type="PROSITE" id="PS50109">
    <property type="entry name" value="HIS_KIN"/>
    <property type="match status" value="1"/>
</dbReference>
<dbReference type="InterPro" id="IPR000014">
    <property type="entry name" value="PAS"/>
</dbReference>
<evidence type="ECO:0000256" key="11">
    <source>
        <dbReference type="ARBA" id="ARBA00022989"/>
    </source>
</evidence>
<name>A0ABQ1EZY1_9BACL</name>
<keyword evidence="4" id="KW-1003">Cell membrane</keyword>
<dbReference type="InterPro" id="IPR036890">
    <property type="entry name" value="HATPase_C_sf"/>
</dbReference>
<keyword evidence="5" id="KW-0597">Phosphoprotein</keyword>
<dbReference type="Pfam" id="PF02518">
    <property type="entry name" value="HATPase_c"/>
    <property type="match status" value="1"/>
</dbReference>
<evidence type="ECO:0000256" key="3">
    <source>
        <dbReference type="ARBA" id="ARBA00012438"/>
    </source>
</evidence>
<dbReference type="Pfam" id="PF00989">
    <property type="entry name" value="PAS"/>
    <property type="match status" value="1"/>
</dbReference>
<proteinExistence type="predicted"/>
<dbReference type="SUPFAM" id="SSF55874">
    <property type="entry name" value="ATPase domain of HSP90 chaperone/DNA topoisomerase II/histidine kinase"/>
    <property type="match status" value="1"/>
</dbReference>
<evidence type="ECO:0000256" key="15">
    <source>
        <dbReference type="SAM" id="Phobius"/>
    </source>
</evidence>
<evidence type="ECO:0000313" key="17">
    <source>
        <dbReference type="EMBL" id="GFZ95237.1"/>
    </source>
</evidence>
<dbReference type="PRINTS" id="PR00344">
    <property type="entry name" value="BCTRLSENSOR"/>
</dbReference>
<dbReference type="RefSeq" id="WP_189015563.1">
    <property type="nucleotide sequence ID" value="NZ_BMHE01000029.1"/>
</dbReference>
<feature type="domain" description="Histidine kinase" evidence="16">
    <location>
        <begin position="331"/>
        <end position="527"/>
    </location>
</feature>
<keyword evidence="7 15" id="KW-0812">Transmembrane</keyword>
<evidence type="ECO:0000256" key="8">
    <source>
        <dbReference type="ARBA" id="ARBA00022741"/>
    </source>
</evidence>
<dbReference type="InterPro" id="IPR004358">
    <property type="entry name" value="Sig_transdc_His_kin-like_C"/>
</dbReference>
<evidence type="ECO:0000256" key="7">
    <source>
        <dbReference type="ARBA" id="ARBA00022692"/>
    </source>
</evidence>
<dbReference type="Pfam" id="PF17203">
    <property type="entry name" value="sCache_3_2"/>
    <property type="match status" value="1"/>
</dbReference>
<dbReference type="PANTHER" id="PTHR43547:SF3">
    <property type="entry name" value="SENSOR PROTEIN CITS"/>
    <property type="match status" value="1"/>
</dbReference>
<accession>A0ABQ1EZY1</accession>
<dbReference type="Proteomes" id="UP000615455">
    <property type="component" value="Unassembled WGS sequence"/>
</dbReference>
<evidence type="ECO:0000256" key="12">
    <source>
        <dbReference type="ARBA" id="ARBA00023012"/>
    </source>
</evidence>
<keyword evidence="6" id="KW-0808">Transferase</keyword>
<reference evidence="18" key="1">
    <citation type="journal article" date="2019" name="Int. J. Syst. Evol. Microbiol.">
        <title>The Global Catalogue of Microorganisms (GCM) 10K type strain sequencing project: providing services to taxonomists for standard genome sequencing and annotation.</title>
        <authorList>
            <consortium name="The Broad Institute Genomics Platform"/>
            <consortium name="The Broad Institute Genome Sequencing Center for Infectious Disease"/>
            <person name="Wu L."/>
            <person name="Ma J."/>
        </authorList>
    </citation>
    <scope>NUCLEOTIDE SEQUENCE [LARGE SCALE GENOMIC DNA]</scope>
    <source>
        <strain evidence="18">CGMCC 1.15043</strain>
    </source>
</reference>
<sequence length="554" mass="60903">MRLQTKLIIIICSLLVFLVFSLGGIFYYLMKTALEEQIGTRALKVAETVASMPDIQDAFSLKDPSSIIQPIAEAVREKIDAEYIVVGNREGIRYSHPVLDRIGKEMVGGDNAPVLAGNSIISKATGSLGPSLRGKAPVFGDQGQVIGIVSVGFLTEDIELVTDNYQTRIELISLLVLVVGLLGSVLIARNVRRSIHGLEPKEIGALYTEKKAILESIREGIIAVNQEGVITMANRYALQLLELPVTAKITGRHIEDVIPNTRLVEVVRTGQAEFDHEMLIGDHEVIVNRVPIIERKSSVTGAVSSFRSKSELYRLAEELSQVKRFAEALRAQTHEFSNKLYVISGLIQLESYQEAVELISREADVHQNWVQFIMREIPDPMIGGLLIGKFNHAQELKLTFEIDHESSFRDIPASMERNLLVTVIGNLIDNAMEAVLAKGNHDDRYVKLFLTDLGDDLIIECEDRGIGISEETGMNVFVKGFSTKAGEHRGIGLALVQHAVGKLNGYITFHKNPDGGTIFTVAIPKLTDLAERSRTYGTEGSDGTDGTDGSERTS</sequence>
<dbReference type="GO" id="GO:0016301">
    <property type="term" value="F:kinase activity"/>
    <property type="evidence" value="ECO:0007669"/>
    <property type="project" value="UniProtKB-KW"/>
</dbReference>
<dbReference type="SUPFAM" id="SSF103190">
    <property type="entry name" value="Sensory domain-like"/>
    <property type="match status" value="1"/>
</dbReference>
<dbReference type="Pfam" id="PF14689">
    <property type="entry name" value="SPOB_a"/>
    <property type="match status" value="1"/>
</dbReference>
<dbReference type="InterPro" id="IPR039506">
    <property type="entry name" value="SPOB_a"/>
</dbReference>
<evidence type="ECO:0000256" key="14">
    <source>
        <dbReference type="SAM" id="MobiDB-lite"/>
    </source>
</evidence>
<dbReference type="Gene3D" id="3.30.450.20">
    <property type="entry name" value="PAS domain"/>
    <property type="match status" value="2"/>
</dbReference>
<keyword evidence="10" id="KW-0067">ATP-binding</keyword>